<dbReference type="EMBL" id="VICG01000005">
    <property type="protein sequence ID" value="KAA8571562.1"/>
    <property type="molecule type" value="Genomic_DNA"/>
</dbReference>
<protein>
    <recommendedName>
        <fullName evidence="2">ferric-chelate reductase (NADPH)</fullName>
        <ecNumber evidence="2">1.16.1.9</ecNumber>
    </recommendedName>
</protein>
<dbReference type="EC" id="1.16.1.9" evidence="2"/>
<feature type="compositionally biased region" description="Polar residues" evidence="10">
    <location>
        <begin position="439"/>
        <end position="449"/>
    </location>
</feature>
<evidence type="ECO:0000256" key="9">
    <source>
        <dbReference type="ARBA" id="ARBA00048483"/>
    </source>
</evidence>
<dbReference type="Proteomes" id="UP000322873">
    <property type="component" value="Unassembled WGS sequence"/>
</dbReference>
<feature type="compositionally biased region" description="Low complexity" evidence="10">
    <location>
        <begin position="395"/>
        <end position="404"/>
    </location>
</feature>
<keyword evidence="6 11" id="KW-1133">Transmembrane helix</keyword>
<feature type="compositionally biased region" description="Pro residues" evidence="10">
    <location>
        <begin position="383"/>
        <end position="394"/>
    </location>
</feature>
<keyword evidence="3" id="KW-0813">Transport</keyword>
<accession>A0A5M9JUW0</accession>
<dbReference type="GO" id="GO:0005886">
    <property type="term" value="C:plasma membrane"/>
    <property type="evidence" value="ECO:0007669"/>
    <property type="project" value="UniProtKB-SubCell"/>
</dbReference>
<feature type="transmembrane region" description="Helical" evidence="11">
    <location>
        <begin position="42"/>
        <end position="65"/>
    </location>
</feature>
<evidence type="ECO:0000256" key="5">
    <source>
        <dbReference type="ARBA" id="ARBA00022692"/>
    </source>
</evidence>
<reference evidence="13 14" key="1">
    <citation type="submission" date="2019-06" db="EMBL/GenBank/DDBJ databases">
        <title>Genome Sequence of the Brown Rot Fungal Pathogen Monilinia fructicola.</title>
        <authorList>
            <person name="De Miccolis Angelini R.M."/>
            <person name="Landi L."/>
            <person name="Abate D."/>
            <person name="Pollastro S."/>
            <person name="Romanazzi G."/>
            <person name="Faretra F."/>
        </authorList>
    </citation>
    <scope>NUCLEOTIDE SEQUENCE [LARGE SCALE GENOMIC DNA]</scope>
    <source>
        <strain evidence="13 14">Mfrc123</strain>
    </source>
</reference>
<evidence type="ECO:0000256" key="3">
    <source>
        <dbReference type="ARBA" id="ARBA00022448"/>
    </source>
</evidence>
<keyword evidence="14" id="KW-1185">Reference proteome</keyword>
<sequence>MADDSSMLEPHWGYVDRVLPCTNDAGSCEYLDAVYHTHDISMLYTFILWAVIGGIILILSTLRLIKPSWKTTQIGDAEIQKSTAVSSWYYRAWRGTAATFRRHLLPESFVSFFGHVTRLQVLILAILLGYLLIFTFVGNVYKTWITPVKKTNLFNTRTGLGGFSDRLGAFAYALTPFTILLSTRESVLSLATGIPYQSFNFLHRWLGRIIFLQAAASASTPPTPRLNTLTTPDGGIVRLEFTHKHAPWSIGQHFYLCFPALTPWQSHPLTVASLPSYHHTYLIRCRRGETRNLKTLAQSQPHSTTPIILSGPYGPPLLPPTPTQEPTNILAIAGGTGVSLTLPLILALTAPSSSSSSPLPQSRNRLHLDHPPNHLPQLALPRTPRPPPARPIPHPTTSASASTSRRNRTRIRIRITPPLPAPTTLPSKSTISTPARAAAQTSEPWSTASCGRGPAAPSGRGWWGVGPGAWAWI</sequence>
<evidence type="ECO:0000256" key="6">
    <source>
        <dbReference type="ARBA" id="ARBA00022989"/>
    </source>
</evidence>
<keyword evidence="5 11" id="KW-0812">Transmembrane</keyword>
<proteinExistence type="predicted"/>
<evidence type="ECO:0000313" key="14">
    <source>
        <dbReference type="Proteomes" id="UP000322873"/>
    </source>
</evidence>
<dbReference type="PANTHER" id="PTHR32361:SF3">
    <property type="entry name" value="REDUCTASE, PUTATIVE (AFU_ORTHOLOGUE AFUA_6G13750)-RELATED"/>
    <property type="match status" value="1"/>
</dbReference>
<dbReference type="InterPro" id="IPR017938">
    <property type="entry name" value="Riboflavin_synthase-like_b-brl"/>
</dbReference>
<dbReference type="InterPro" id="IPR013130">
    <property type="entry name" value="Fe3_Rdtase_TM_dom"/>
</dbReference>
<dbReference type="Pfam" id="PF01794">
    <property type="entry name" value="Ferric_reduct"/>
    <property type="match status" value="1"/>
</dbReference>
<feature type="transmembrane region" description="Helical" evidence="11">
    <location>
        <begin position="121"/>
        <end position="141"/>
    </location>
</feature>
<feature type="compositionally biased region" description="Low complexity" evidence="10">
    <location>
        <begin position="351"/>
        <end position="360"/>
    </location>
</feature>
<dbReference type="SUPFAM" id="SSF63380">
    <property type="entry name" value="Riboflavin synthase domain-like"/>
    <property type="match status" value="1"/>
</dbReference>
<dbReference type="InterPro" id="IPR051410">
    <property type="entry name" value="Ferric/Cupric_Reductase"/>
</dbReference>
<evidence type="ECO:0000313" key="13">
    <source>
        <dbReference type="EMBL" id="KAA8571562.1"/>
    </source>
</evidence>
<feature type="region of interest" description="Disordered" evidence="10">
    <location>
        <begin position="351"/>
        <end position="461"/>
    </location>
</feature>
<keyword evidence="7" id="KW-0406">Ion transport</keyword>
<dbReference type="VEuPathDB" id="FungiDB:MFRU_016g00580"/>
<dbReference type="PROSITE" id="PS51384">
    <property type="entry name" value="FAD_FR"/>
    <property type="match status" value="1"/>
</dbReference>
<gene>
    <name evidence="13" type="ORF">EYC84_001560</name>
</gene>
<comment type="catalytic activity">
    <reaction evidence="9">
        <text>2 a Fe(II)-siderophore + NADP(+) + H(+) = 2 a Fe(III)-siderophore + NADPH</text>
        <dbReference type="Rhea" id="RHEA:28795"/>
        <dbReference type="Rhea" id="RHEA-COMP:11342"/>
        <dbReference type="Rhea" id="RHEA-COMP:11344"/>
        <dbReference type="ChEBI" id="CHEBI:15378"/>
        <dbReference type="ChEBI" id="CHEBI:29033"/>
        <dbReference type="ChEBI" id="CHEBI:29034"/>
        <dbReference type="ChEBI" id="CHEBI:57783"/>
        <dbReference type="ChEBI" id="CHEBI:58349"/>
        <dbReference type="EC" id="1.16.1.9"/>
    </reaction>
</comment>
<keyword evidence="8 11" id="KW-0472">Membrane</keyword>
<evidence type="ECO:0000256" key="2">
    <source>
        <dbReference type="ARBA" id="ARBA00012668"/>
    </source>
</evidence>
<keyword evidence="4" id="KW-1003">Cell membrane</keyword>
<evidence type="ECO:0000256" key="10">
    <source>
        <dbReference type="SAM" id="MobiDB-lite"/>
    </source>
</evidence>
<comment type="subcellular location">
    <subcellularLocation>
        <location evidence="1">Cell membrane</location>
        <topology evidence="1">Multi-pass membrane protein</topology>
    </subcellularLocation>
</comment>
<dbReference type="InterPro" id="IPR017927">
    <property type="entry name" value="FAD-bd_FR_type"/>
</dbReference>
<evidence type="ECO:0000259" key="12">
    <source>
        <dbReference type="PROSITE" id="PS51384"/>
    </source>
</evidence>
<name>A0A5M9JUW0_MONFR</name>
<dbReference type="GO" id="GO:0052851">
    <property type="term" value="F:ferric-chelate reductase (NADPH) activity"/>
    <property type="evidence" value="ECO:0007669"/>
    <property type="project" value="UniProtKB-EC"/>
</dbReference>
<dbReference type="GO" id="GO:0015677">
    <property type="term" value="P:copper ion import"/>
    <property type="evidence" value="ECO:0007669"/>
    <property type="project" value="TreeGrafter"/>
</dbReference>
<evidence type="ECO:0000256" key="11">
    <source>
        <dbReference type="SAM" id="Phobius"/>
    </source>
</evidence>
<dbReference type="GO" id="GO:0006879">
    <property type="term" value="P:intracellular iron ion homeostasis"/>
    <property type="evidence" value="ECO:0007669"/>
    <property type="project" value="TreeGrafter"/>
</dbReference>
<feature type="domain" description="FAD-binding FR-type" evidence="12">
    <location>
        <begin position="202"/>
        <end position="319"/>
    </location>
</feature>
<dbReference type="GO" id="GO:0006826">
    <property type="term" value="P:iron ion transport"/>
    <property type="evidence" value="ECO:0007669"/>
    <property type="project" value="TreeGrafter"/>
</dbReference>
<organism evidence="13 14">
    <name type="scientific">Monilinia fructicola</name>
    <name type="common">Brown rot fungus</name>
    <name type="synonym">Ciboria fructicola</name>
    <dbReference type="NCBI Taxonomy" id="38448"/>
    <lineage>
        <taxon>Eukaryota</taxon>
        <taxon>Fungi</taxon>
        <taxon>Dikarya</taxon>
        <taxon>Ascomycota</taxon>
        <taxon>Pezizomycotina</taxon>
        <taxon>Leotiomycetes</taxon>
        <taxon>Helotiales</taxon>
        <taxon>Sclerotiniaceae</taxon>
        <taxon>Monilinia</taxon>
    </lineage>
</organism>
<comment type="caution">
    <text evidence="13">The sequence shown here is derived from an EMBL/GenBank/DDBJ whole genome shotgun (WGS) entry which is preliminary data.</text>
</comment>
<dbReference type="AlphaFoldDB" id="A0A5M9JUW0"/>
<evidence type="ECO:0000256" key="8">
    <source>
        <dbReference type="ARBA" id="ARBA00023136"/>
    </source>
</evidence>
<dbReference type="CDD" id="cd06186">
    <property type="entry name" value="NOX_Duox_like_FAD_NADP"/>
    <property type="match status" value="1"/>
</dbReference>
<dbReference type="PANTHER" id="PTHR32361">
    <property type="entry name" value="FERRIC/CUPRIC REDUCTASE TRANSMEMBRANE COMPONENT"/>
    <property type="match status" value="1"/>
</dbReference>
<dbReference type="InterPro" id="IPR013112">
    <property type="entry name" value="FAD-bd_8"/>
</dbReference>
<dbReference type="Pfam" id="PF08022">
    <property type="entry name" value="FAD_binding_8"/>
    <property type="match status" value="1"/>
</dbReference>
<evidence type="ECO:0000256" key="1">
    <source>
        <dbReference type="ARBA" id="ARBA00004651"/>
    </source>
</evidence>
<evidence type="ECO:0000256" key="4">
    <source>
        <dbReference type="ARBA" id="ARBA00022475"/>
    </source>
</evidence>
<evidence type="ECO:0000256" key="7">
    <source>
        <dbReference type="ARBA" id="ARBA00023065"/>
    </source>
</evidence>